<dbReference type="InterPro" id="IPR024997">
    <property type="entry name" value="DUF3892"/>
</dbReference>
<comment type="caution">
    <text evidence="1">The sequence shown here is derived from an EMBL/GenBank/DDBJ whole genome shotgun (WGS) entry which is preliminary data.</text>
</comment>
<evidence type="ECO:0000313" key="1">
    <source>
        <dbReference type="EMBL" id="OUJ68978.1"/>
    </source>
</evidence>
<proteinExistence type="predicted"/>
<organism evidence="1 2">
    <name type="scientific">Hymenobacter crusticola</name>
    <dbReference type="NCBI Taxonomy" id="1770526"/>
    <lineage>
        <taxon>Bacteria</taxon>
        <taxon>Pseudomonadati</taxon>
        <taxon>Bacteroidota</taxon>
        <taxon>Cytophagia</taxon>
        <taxon>Cytophagales</taxon>
        <taxon>Hymenobacteraceae</taxon>
        <taxon>Hymenobacter</taxon>
    </lineage>
</organism>
<dbReference type="RefSeq" id="WP_086597245.1">
    <property type="nucleotide sequence ID" value="NZ_MTSE01000040.1"/>
</dbReference>
<dbReference type="EMBL" id="MTSE01000040">
    <property type="protein sequence ID" value="OUJ68978.1"/>
    <property type="molecule type" value="Genomic_DNA"/>
</dbReference>
<accession>A0A243W824</accession>
<dbReference type="Proteomes" id="UP000194873">
    <property type="component" value="Unassembled WGS sequence"/>
</dbReference>
<dbReference type="AlphaFoldDB" id="A0A243W824"/>
<dbReference type="Pfam" id="PF13031">
    <property type="entry name" value="DUF3892"/>
    <property type="match status" value="1"/>
</dbReference>
<keyword evidence="2" id="KW-1185">Reference proteome</keyword>
<protein>
    <recommendedName>
        <fullName evidence="3">DUF3892 domain-containing protein</fullName>
    </recommendedName>
</protein>
<dbReference type="OrthoDB" id="676122at2"/>
<sequence length="95" mass="10960">MPNRITHIRKPNVNSTEEHITHVRVYISTPPVRVTDYTVEEVINWIDKGYQFHVLVGGFQVAVTHQRAASGREYIKTQPDVTRRDNLLSLPQIPN</sequence>
<gene>
    <name evidence="1" type="ORF">BXP70_27115</name>
</gene>
<evidence type="ECO:0008006" key="3">
    <source>
        <dbReference type="Google" id="ProtNLM"/>
    </source>
</evidence>
<evidence type="ECO:0000313" key="2">
    <source>
        <dbReference type="Proteomes" id="UP000194873"/>
    </source>
</evidence>
<reference evidence="1 2" key="1">
    <citation type="submission" date="2017-01" db="EMBL/GenBank/DDBJ databases">
        <title>A new Hymenobacter.</title>
        <authorList>
            <person name="Liang Y."/>
            <person name="Feng F."/>
        </authorList>
    </citation>
    <scope>NUCLEOTIDE SEQUENCE [LARGE SCALE GENOMIC DNA]</scope>
    <source>
        <strain evidence="1">MIMBbqt21</strain>
    </source>
</reference>
<name>A0A243W824_9BACT</name>